<evidence type="ECO:0000313" key="2">
    <source>
        <dbReference type="EMBL" id="OXB08997.1"/>
    </source>
</evidence>
<keyword evidence="1" id="KW-0732">Signal</keyword>
<dbReference type="RefSeq" id="WP_089057447.1">
    <property type="nucleotide sequence ID" value="NZ_MUHD01000014.1"/>
</dbReference>
<dbReference type="NCBIfam" id="TIGR01200">
    <property type="entry name" value="GLPGLI"/>
    <property type="match status" value="1"/>
</dbReference>
<comment type="caution">
    <text evidence="2">The sequence shown here is derived from an EMBL/GenBank/DDBJ whole genome shotgun (WGS) entry which is preliminary data.</text>
</comment>
<proteinExistence type="predicted"/>
<evidence type="ECO:0000256" key="1">
    <source>
        <dbReference type="SAM" id="SignalP"/>
    </source>
</evidence>
<accession>A0ABX4CW00</accession>
<organism evidence="2 3">
    <name type="scientific">Flavobacterium plurextorum</name>
    <dbReference type="NCBI Taxonomy" id="1114867"/>
    <lineage>
        <taxon>Bacteria</taxon>
        <taxon>Pseudomonadati</taxon>
        <taxon>Bacteroidota</taxon>
        <taxon>Flavobacteriia</taxon>
        <taxon>Flavobacteriales</taxon>
        <taxon>Flavobacteriaceae</taxon>
        <taxon>Flavobacterium</taxon>
    </lineage>
</organism>
<dbReference type="Pfam" id="PF09697">
    <property type="entry name" value="Porph_ging"/>
    <property type="match status" value="1"/>
</dbReference>
<gene>
    <name evidence="2" type="ORF">B0A81_07500</name>
</gene>
<protein>
    <recommendedName>
        <fullName evidence="4">GLPGLI family protein</fullName>
    </recommendedName>
</protein>
<dbReference type="InterPro" id="IPR005901">
    <property type="entry name" value="GLPGLI"/>
</dbReference>
<reference evidence="2 3" key="1">
    <citation type="submission" date="2016-11" db="EMBL/GenBank/DDBJ databases">
        <title>Whole genomes of Flavobacteriaceae.</title>
        <authorList>
            <person name="Stine C."/>
            <person name="Li C."/>
            <person name="Tadesse D."/>
        </authorList>
    </citation>
    <scope>NUCLEOTIDE SEQUENCE [LARGE SCALE GENOMIC DNA]</scope>
    <source>
        <strain evidence="2 3">CCUG 60112</strain>
    </source>
</reference>
<feature type="signal peptide" evidence="1">
    <location>
        <begin position="1"/>
        <end position="19"/>
    </location>
</feature>
<dbReference type="Proteomes" id="UP000198381">
    <property type="component" value="Unassembled WGS sequence"/>
</dbReference>
<dbReference type="EMBL" id="MUHD01000014">
    <property type="protein sequence ID" value="OXB08997.1"/>
    <property type="molecule type" value="Genomic_DNA"/>
</dbReference>
<name>A0ABX4CW00_9FLAO</name>
<feature type="chain" id="PRO_5045264891" description="GLPGLI family protein" evidence="1">
    <location>
        <begin position="20"/>
        <end position="225"/>
    </location>
</feature>
<sequence>MKTTITLLLFILFSFQNYSQSLKGIYTKQTLKSTNGALLETAKKPETFSYVYSQKKSIQTLISIQKSYTDTTYIEKYGDKIPTTATIRLSSAVINYKDFDSKIYKVLQTNDGKDVNVKTDLPTQNWKLHPESKTINGFLCKKATTKNTSFGANQNITAWYSEEIPVSDGPMFYSGLPGFIIQLELDDKSILVFQKLAFSDETTTIEIPNNTAKEISFEEYKAQRK</sequence>
<evidence type="ECO:0000313" key="3">
    <source>
        <dbReference type="Proteomes" id="UP000198381"/>
    </source>
</evidence>
<evidence type="ECO:0008006" key="4">
    <source>
        <dbReference type="Google" id="ProtNLM"/>
    </source>
</evidence>
<keyword evidence="3" id="KW-1185">Reference proteome</keyword>